<dbReference type="RefSeq" id="WP_131414426.1">
    <property type="nucleotide sequence ID" value="NZ_SJXE01000001.1"/>
</dbReference>
<accession>A0ABY2ASS0</accession>
<evidence type="ECO:0000256" key="1">
    <source>
        <dbReference type="SAM" id="SignalP"/>
    </source>
</evidence>
<protein>
    <submittedName>
        <fullName evidence="2">DUF3313 domain-containing protein</fullName>
    </submittedName>
</protein>
<reference evidence="2 3" key="1">
    <citation type="submission" date="2019-02" db="EMBL/GenBank/DDBJ databases">
        <title>Corallincola luteus sp. nov., a marine bacterium isolated from surface sediment of Bohai Sea in China.</title>
        <authorList>
            <person name="Ren Q."/>
        </authorList>
    </citation>
    <scope>NUCLEOTIDE SEQUENCE [LARGE SCALE GENOMIC DNA]</scope>
    <source>
        <strain evidence="2 3">DASS28</strain>
    </source>
</reference>
<keyword evidence="1" id="KW-0732">Signal</keyword>
<name>A0ABY2ASS0_9GAMM</name>
<dbReference type="Pfam" id="PF11769">
    <property type="entry name" value="DUF3313"/>
    <property type="match status" value="1"/>
</dbReference>
<dbReference type="PROSITE" id="PS51257">
    <property type="entry name" value="PROKAR_LIPOPROTEIN"/>
    <property type="match status" value="1"/>
</dbReference>
<organism evidence="2 3">
    <name type="scientific">Corallincola luteus</name>
    <dbReference type="NCBI Taxonomy" id="1775177"/>
    <lineage>
        <taxon>Bacteria</taxon>
        <taxon>Pseudomonadati</taxon>
        <taxon>Pseudomonadota</taxon>
        <taxon>Gammaproteobacteria</taxon>
        <taxon>Alteromonadales</taxon>
        <taxon>Psychromonadaceae</taxon>
        <taxon>Corallincola</taxon>
    </lineage>
</organism>
<sequence length="230" mass="25380">MKLFQSAFCMISAIVFASGCASAPDLDQSHSGFLSNYNKLAEVEGEDHLLRYRNDNADLSTFSSITVAPTTTMIADSMATDSSLTVEQQQQLAVHFANQMQNKIGNEVLLSGDGNPLLLRSAFTGITNTSEDLAFYQYIPVALIVTGIKEAAGKRDKIPMMFLEFELTDKTTGEVIMQSMRRVQLDEISPEELEEQGAAAILPRIDSAVEQFEQVLRDTVNKLEQERQAS</sequence>
<evidence type="ECO:0000313" key="3">
    <source>
        <dbReference type="Proteomes" id="UP000292554"/>
    </source>
</evidence>
<evidence type="ECO:0000313" key="2">
    <source>
        <dbReference type="EMBL" id="TCI05152.1"/>
    </source>
</evidence>
<feature type="chain" id="PRO_5046053121" evidence="1">
    <location>
        <begin position="18"/>
        <end position="230"/>
    </location>
</feature>
<dbReference type="Proteomes" id="UP000292554">
    <property type="component" value="Unassembled WGS sequence"/>
</dbReference>
<feature type="signal peptide" evidence="1">
    <location>
        <begin position="1"/>
        <end position="17"/>
    </location>
</feature>
<keyword evidence="3" id="KW-1185">Reference proteome</keyword>
<gene>
    <name evidence="2" type="ORF">EZV61_04100</name>
</gene>
<comment type="caution">
    <text evidence="2">The sequence shown here is derived from an EMBL/GenBank/DDBJ whole genome shotgun (WGS) entry which is preliminary data.</text>
</comment>
<dbReference type="InterPro" id="IPR021747">
    <property type="entry name" value="DUF3313"/>
</dbReference>
<dbReference type="EMBL" id="SJXE01000001">
    <property type="protein sequence ID" value="TCI05152.1"/>
    <property type="molecule type" value="Genomic_DNA"/>
</dbReference>
<proteinExistence type="predicted"/>